<dbReference type="PROSITE" id="PS50221">
    <property type="entry name" value="GAIN_B"/>
    <property type="match status" value="1"/>
</dbReference>
<dbReference type="SUPFAM" id="SSF81321">
    <property type="entry name" value="Family A G protein-coupled receptor-like"/>
    <property type="match status" value="1"/>
</dbReference>
<dbReference type="PRINTS" id="PR01278">
    <property type="entry name" value="CD97PROTEIN"/>
</dbReference>
<keyword evidence="9 15" id="KW-1133">Transmembrane helix</keyword>
<dbReference type="SMART" id="SM00303">
    <property type="entry name" value="GPS"/>
    <property type="match status" value="1"/>
</dbReference>
<feature type="transmembrane region" description="Helical" evidence="15">
    <location>
        <begin position="501"/>
        <end position="524"/>
    </location>
</feature>
<proteinExistence type="predicted"/>
<feature type="region of interest" description="Disordered" evidence="14">
    <location>
        <begin position="759"/>
        <end position="784"/>
    </location>
</feature>
<dbReference type="InterPro" id="IPR049883">
    <property type="entry name" value="NOTCH1_EGF-like"/>
</dbReference>
<evidence type="ECO:0000256" key="1">
    <source>
        <dbReference type="ARBA" id="ARBA00004651"/>
    </source>
</evidence>
<dbReference type="SMART" id="SM00179">
    <property type="entry name" value="EGF_CA"/>
    <property type="match status" value="4"/>
</dbReference>
<dbReference type="PANTHER" id="PTHR12011:SF433">
    <property type="entry name" value="ADHESION G PROTEIN-COUPLED RECEPTOR E1-LIKE-RELATED"/>
    <property type="match status" value="1"/>
</dbReference>
<evidence type="ECO:0000313" key="21">
    <source>
        <dbReference type="Proteomes" id="UP001178508"/>
    </source>
</evidence>
<feature type="transmembrane region" description="Helical" evidence="15">
    <location>
        <begin position="714"/>
        <end position="736"/>
    </location>
</feature>
<evidence type="ECO:0000256" key="12">
    <source>
        <dbReference type="ARBA" id="ARBA00023180"/>
    </source>
</evidence>
<feature type="compositionally biased region" description="Basic and acidic residues" evidence="14">
    <location>
        <begin position="775"/>
        <end position="784"/>
    </location>
</feature>
<sequence>MVGRWNLLILALHLFLPAVLSQTCRNGYDYDRKKNECIDVNECEEVNDNNIGLCRENAACHNTVGSFYCTCIEGFYPSLGGNNFSANSTVKCRDINECTQEGICGSNAKCENTSPYYSCICEDGFISTTGNKSFSQGERASCIDIDECQGGEVCDQNATCRNIPGSYECVCKAGFGLRSGKSKYTGNQEQCEDICMVDKTICGNGTCHRGADGHYCACHSGFTNYGYKAYQCTELNCDVFRDTGFLKEKFRAAYDLVVQLRENCMELTERENPTQPDGEDLLKRLLNVIDELLSSGVFKDNRTVSTFLDLVEHALKLVGPFMKPPGTNRTGTHTELQLLIHKGDKLPQGAKTLSTKHAQLDIQMETAAGDLSSYPGFATVSMLSYANLEKSADGFFSGIKHKEDERLQINSRVVTVSVSNTNTSHLQKPVVLTLYHLKKQDQSNHTCVFWDSSKDGGTWSPKGCSVVKSNDNYTVCSCSHLSSFAVLMARHDLKDRFELKLITWVGLSLSLICLFICILTFWFIRSIQSPRTTIHLHLCISLFIANLIFLAGISRTENPVGCAVVAGFLHFFYLAAFCWMCLEGIQLFRMVVLVFNTSFRTLYIMAAGYGVPALIVAVSAMVNAKGYGTKKHCWLNLDFIWSFFGPVCVIIVMNIIFFLITAWKLAEKFSSLNPDLDKLQKVKAFTITAVAQLCVLGIMWIFGCFQFEEGTIVMTYLFTIFGSLQGVMLFVMHCLFSKQVREEYANILSRFCAPKKKRYSEFTSTQSSKAQTSKSNHDTGESQI</sequence>
<gene>
    <name evidence="20" type="ORF">XNOV1_A043211</name>
</gene>
<feature type="domain" description="EGF-like" evidence="17">
    <location>
        <begin position="144"/>
        <end position="181"/>
    </location>
</feature>
<accession>A0AAV1GMQ5</accession>
<dbReference type="InterPro" id="IPR046338">
    <property type="entry name" value="GAIN_dom_sf"/>
</dbReference>
<dbReference type="FunFam" id="2.10.25.10:FF:000038">
    <property type="entry name" value="Fibrillin 2"/>
    <property type="match status" value="1"/>
</dbReference>
<feature type="transmembrane region" description="Helical" evidence="15">
    <location>
        <begin position="560"/>
        <end position="582"/>
    </location>
</feature>
<dbReference type="GO" id="GO:0007166">
    <property type="term" value="P:cell surface receptor signaling pathway"/>
    <property type="evidence" value="ECO:0007669"/>
    <property type="project" value="InterPro"/>
</dbReference>
<evidence type="ECO:0000259" key="19">
    <source>
        <dbReference type="PROSITE" id="PS50261"/>
    </source>
</evidence>
<dbReference type="InterPro" id="IPR000152">
    <property type="entry name" value="EGF-type_Asp/Asn_hydroxyl_site"/>
</dbReference>
<evidence type="ECO:0000256" key="3">
    <source>
        <dbReference type="ARBA" id="ARBA00022536"/>
    </source>
</evidence>
<evidence type="ECO:0000256" key="9">
    <source>
        <dbReference type="ARBA" id="ARBA00022989"/>
    </source>
</evidence>
<dbReference type="EMBL" id="OY660879">
    <property type="protein sequence ID" value="CAJ1075246.1"/>
    <property type="molecule type" value="Genomic_DNA"/>
</dbReference>
<dbReference type="GO" id="GO:0004930">
    <property type="term" value="F:G protein-coupled receptor activity"/>
    <property type="evidence" value="ECO:0007669"/>
    <property type="project" value="InterPro"/>
</dbReference>
<protein>
    <submittedName>
        <fullName evidence="20">Adhesion G protein-coupled receptor E1</fullName>
    </submittedName>
</protein>
<keyword evidence="6" id="KW-0677">Repeat</keyword>
<evidence type="ECO:0000256" key="14">
    <source>
        <dbReference type="SAM" id="MobiDB-lite"/>
    </source>
</evidence>
<feature type="domain" description="G-protein coupled receptors family 2 profile 2" evidence="19">
    <location>
        <begin position="499"/>
        <end position="737"/>
    </location>
</feature>
<evidence type="ECO:0000259" key="18">
    <source>
        <dbReference type="PROSITE" id="PS50221"/>
    </source>
</evidence>
<evidence type="ECO:0000256" key="6">
    <source>
        <dbReference type="ARBA" id="ARBA00022737"/>
    </source>
</evidence>
<evidence type="ECO:0000256" key="13">
    <source>
        <dbReference type="PROSITE-ProRule" id="PRU00076"/>
    </source>
</evidence>
<keyword evidence="20" id="KW-0675">Receptor</keyword>
<name>A0AAV1GMQ5_XYRNO</name>
<dbReference type="InterPro" id="IPR001881">
    <property type="entry name" value="EGF-like_Ca-bd_dom"/>
</dbReference>
<dbReference type="InterPro" id="IPR000832">
    <property type="entry name" value="GPCR_2_secretin-like"/>
</dbReference>
<dbReference type="InterPro" id="IPR057244">
    <property type="entry name" value="GAIN_B"/>
</dbReference>
<feature type="transmembrane region" description="Helical" evidence="15">
    <location>
        <begin position="536"/>
        <end position="554"/>
    </location>
</feature>
<feature type="transmembrane region" description="Helical" evidence="15">
    <location>
        <begin position="640"/>
        <end position="663"/>
    </location>
</feature>
<dbReference type="FunFam" id="1.20.1070.10:FF:000136">
    <property type="entry name" value="Adhesion G protein-coupled receptor E5"/>
    <property type="match status" value="1"/>
</dbReference>
<dbReference type="GO" id="GO:0005886">
    <property type="term" value="C:plasma membrane"/>
    <property type="evidence" value="ECO:0007669"/>
    <property type="project" value="UniProtKB-SubCell"/>
</dbReference>
<dbReference type="InterPro" id="IPR018097">
    <property type="entry name" value="EGF_Ca-bd_CS"/>
</dbReference>
<dbReference type="Gene3D" id="2.10.25.10">
    <property type="entry name" value="Laminin"/>
    <property type="match status" value="3"/>
</dbReference>
<dbReference type="Proteomes" id="UP001178508">
    <property type="component" value="Chromosome 16"/>
</dbReference>
<keyword evidence="7" id="KW-0106">Calcium</keyword>
<dbReference type="PROSITE" id="PS50026">
    <property type="entry name" value="EGF_3"/>
    <property type="match status" value="3"/>
</dbReference>
<dbReference type="InterPro" id="IPR003056">
    <property type="entry name" value="GPCR_2_ADGRE2_ADGRE5"/>
</dbReference>
<keyword evidence="3 13" id="KW-0245">EGF-like domain</keyword>
<dbReference type="GO" id="GO:0007189">
    <property type="term" value="P:adenylate cyclase-activating G protein-coupled receptor signaling pathway"/>
    <property type="evidence" value="ECO:0007669"/>
    <property type="project" value="TreeGrafter"/>
</dbReference>
<keyword evidence="21" id="KW-1185">Reference proteome</keyword>
<dbReference type="GO" id="GO:0030855">
    <property type="term" value="P:epithelial cell differentiation"/>
    <property type="evidence" value="ECO:0007669"/>
    <property type="project" value="UniProtKB-ARBA"/>
</dbReference>
<evidence type="ECO:0000256" key="10">
    <source>
        <dbReference type="ARBA" id="ARBA00023136"/>
    </source>
</evidence>
<feature type="domain" description="EGF-like" evidence="17">
    <location>
        <begin position="94"/>
        <end position="131"/>
    </location>
</feature>
<dbReference type="SMART" id="SM00181">
    <property type="entry name" value="EGF"/>
    <property type="match status" value="4"/>
</dbReference>
<keyword evidence="8" id="KW-0130">Cell adhesion</keyword>
<keyword evidence="5 16" id="KW-0732">Signal</keyword>
<feature type="chain" id="PRO_5043751648" evidence="16">
    <location>
        <begin position="22"/>
        <end position="784"/>
    </location>
</feature>
<feature type="compositionally biased region" description="Low complexity" evidence="14">
    <location>
        <begin position="763"/>
        <end position="774"/>
    </location>
</feature>
<dbReference type="GO" id="GO:0005509">
    <property type="term" value="F:calcium ion binding"/>
    <property type="evidence" value="ECO:0007669"/>
    <property type="project" value="InterPro"/>
</dbReference>
<feature type="domain" description="EGF-like" evidence="17">
    <location>
        <begin position="39"/>
        <end position="81"/>
    </location>
</feature>
<dbReference type="Gene3D" id="2.60.220.50">
    <property type="match status" value="1"/>
</dbReference>
<dbReference type="SUPFAM" id="SSF57196">
    <property type="entry name" value="EGF/Laminin"/>
    <property type="match status" value="3"/>
</dbReference>
<comment type="caution">
    <text evidence="13">Lacks conserved residue(s) required for the propagation of feature annotation.</text>
</comment>
<evidence type="ECO:0000256" key="8">
    <source>
        <dbReference type="ARBA" id="ARBA00022889"/>
    </source>
</evidence>
<dbReference type="PANTHER" id="PTHR12011">
    <property type="entry name" value="ADHESION G-PROTEIN COUPLED RECEPTOR"/>
    <property type="match status" value="1"/>
</dbReference>
<dbReference type="PRINTS" id="PR00249">
    <property type="entry name" value="GPCRSECRETIN"/>
</dbReference>
<evidence type="ECO:0000256" key="7">
    <source>
        <dbReference type="ARBA" id="ARBA00022837"/>
    </source>
</evidence>
<evidence type="ECO:0000256" key="2">
    <source>
        <dbReference type="ARBA" id="ARBA00022475"/>
    </source>
</evidence>
<dbReference type="Gene3D" id="1.20.1070.10">
    <property type="entry name" value="Rhodopsin 7-helix transmembrane proteins"/>
    <property type="match status" value="1"/>
</dbReference>
<keyword evidence="12" id="KW-0325">Glycoprotein</keyword>
<keyword evidence="10 15" id="KW-0472">Membrane</keyword>
<dbReference type="CDD" id="cd00054">
    <property type="entry name" value="EGF_CA"/>
    <property type="match status" value="3"/>
</dbReference>
<feature type="transmembrane region" description="Helical" evidence="15">
    <location>
        <begin position="602"/>
        <end position="620"/>
    </location>
</feature>
<evidence type="ECO:0000256" key="4">
    <source>
        <dbReference type="ARBA" id="ARBA00022692"/>
    </source>
</evidence>
<evidence type="ECO:0000256" key="5">
    <source>
        <dbReference type="ARBA" id="ARBA00022729"/>
    </source>
</evidence>
<comment type="subcellular location">
    <subcellularLocation>
        <location evidence="1">Cell membrane</location>
        <topology evidence="1">Multi-pass membrane protein</topology>
    </subcellularLocation>
</comment>
<feature type="domain" description="GAIN-B" evidence="18">
    <location>
        <begin position="349"/>
        <end position="494"/>
    </location>
</feature>
<dbReference type="InterPro" id="IPR017981">
    <property type="entry name" value="GPCR_2-like_7TM"/>
</dbReference>
<dbReference type="InterPro" id="IPR000742">
    <property type="entry name" value="EGF"/>
</dbReference>
<keyword evidence="2" id="KW-1003">Cell membrane</keyword>
<dbReference type="GO" id="GO:0007155">
    <property type="term" value="P:cell adhesion"/>
    <property type="evidence" value="ECO:0007669"/>
    <property type="project" value="UniProtKB-KW"/>
</dbReference>
<evidence type="ECO:0000313" key="20">
    <source>
        <dbReference type="EMBL" id="CAJ1075246.1"/>
    </source>
</evidence>
<evidence type="ECO:0000256" key="15">
    <source>
        <dbReference type="SAM" id="Phobius"/>
    </source>
</evidence>
<feature type="signal peptide" evidence="16">
    <location>
        <begin position="1"/>
        <end position="21"/>
    </location>
</feature>
<dbReference type="InterPro" id="IPR000203">
    <property type="entry name" value="GPS"/>
</dbReference>
<dbReference type="AlphaFoldDB" id="A0AAV1GMQ5"/>
<dbReference type="Pfam" id="PF07645">
    <property type="entry name" value="EGF_CA"/>
    <property type="match status" value="3"/>
</dbReference>
<keyword evidence="4 15" id="KW-0812">Transmembrane</keyword>
<dbReference type="Pfam" id="PF00002">
    <property type="entry name" value="7tm_2"/>
    <property type="match status" value="1"/>
</dbReference>
<reference evidence="20" key="1">
    <citation type="submission" date="2023-08" db="EMBL/GenBank/DDBJ databases">
        <authorList>
            <person name="Alioto T."/>
            <person name="Alioto T."/>
            <person name="Gomez Garrido J."/>
        </authorList>
    </citation>
    <scope>NUCLEOTIDE SEQUENCE</scope>
</reference>
<evidence type="ECO:0000256" key="11">
    <source>
        <dbReference type="ARBA" id="ARBA00023157"/>
    </source>
</evidence>
<dbReference type="PROSITE" id="PS01187">
    <property type="entry name" value="EGF_CA"/>
    <property type="match status" value="2"/>
</dbReference>
<organism evidence="20 21">
    <name type="scientific">Xyrichtys novacula</name>
    <name type="common">Pearly razorfish</name>
    <name type="synonym">Hemipteronotus novacula</name>
    <dbReference type="NCBI Taxonomy" id="13765"/>
    <lineage>
        <taxon>Eukaryota</taxon>
        <taxon>Metazoa</taxon>
        <taxon>Chordata</taxon>
        <taxon>Craniata</taxon>
        <taxon>Vertebrata</taxon>
        <taxon>Euteleostomi</taxon>
        <taxon>Actinopterygii</taxon>
        <taxon>Neopterygii</taxon>
        <taxon>Teleostei</taxon>
        <taxon>Neoteleostei</taxon>
        <taxon>Acanthomorphata</taxon>
        <taxon>Eupercaria</taxon>
        <taxon>Labriformes</taxon>
        <taxon>Labridae</taxon>
        <taxon>Xyrichtys</taxon>
    </lineage>
</organism>
<dbReference type="PROSITE" id="PS00010">
    <property type="entry name" value="ASX_HYDROXYL"/>
    <property type="match status" value="3"/>
</dbReference>
<dbReference type="PROSITE" id="PS50261">
    <property type="entry name" value="G_PROTEIN_RECEP_F2_4"/>
    <property type="match status" value="1"/>
</dbReference>
<keyword evidence="11" id="KW-1015">Disulfide bond</keyword>
<evidence type="ECO:0000256" key="16">
    <source>
        <dbReference type="SAM" id="SignalP"/>
    </source>
</evidence>
<dbReference type="Pfam" id="PF01825">
    <property type="entry name" value="GPS"/>
    <property type="match status" value="1"/>
</dbReference>
<evidence type="ECO:0000259" key="17">
    <source>
        <dbReference type="PROSITE" id="PS50026"/>
    </source>
</evidence>
<feature type="transmembrane region" description="Helical" evidence="15">
    <location>
        <begin position="684"/>
        <end position="702"/>
    </location>
</feature>